<comment type="function">
    <text evidence="3">Together with the chaperonin GroEL, plays an essential role in assisting protein folding. The GroEL-GroES system forms a nano-cage that allows encapsulation of the non-native substrate proteins and provides a physical environment optimized to promote and accelerate protein folding. GroES binds to the apical surface of the GroEL ring, thereby capping the opening of the GroEL channel.</text>
</comment>
<keyword evidence="2 3" id="KW-0143">Chaperone</keyword>
<keyword evidence="5" id="KW-1185">Reference proteome</keyword>
<comment type="caution">
    <text evidence="4">The sequence shown here is derived from an EMBL/GenBank/DDBJ whole genome shotgun (WGS) entry which is preliminary data.</text>
</comment>
<dbReference type="InterPro" id="IPR020818">
    <property type="entry name" value="Chaperonin_GroES"/>
</dbReference>
<evidence type="ECO:0000313" key="5">
    <source>
        <dbReference type="Proteomes" id="UP000334990"/>
    </source>
</evidence>
<name>A0A5M3W4C8_9ACTN</name>
<dbReference type="Gene3D" id="2.30.33.40">
    <property type="entry name" value="GroES chaperonin"/>
    <property type="match status" value="1"/>
</dbReference>
<dbReference type="SMART" id="SM00883">
    <property type="entry name" value="Cpn10"/>
    <property type="match status" value="1"/>
</dbReference>
<dbReference type="EMBL" id="BLAD01000070">
    <property type="protein sequence ID" value="GES03596.1"/>
    <property type="molecule type" value="Genomic_DNA"/>
</dbReference>
<accession>A0A5M3W4C8</accession>
<sequence>MPERPIEFGIMGISRRFTLELQKGRSDNRFNAKNPDIWRGRVGAPGRVRGRRPDLADLPQLATAGRTPSKLPNVADPKFEIQMLHDRVMVKAEQETEERRSTAGIVIPATVKMDNRLIWGEVAGVGANARAVKVGDKVLFSPEDQLEVEVHGQTYLVMRERDLHAVATPQTDHGTGLYL</sequence>
<proteinExistence type="inferred from homology"/>
<dbReference type="AlphaFoldDB" id="A0A5M3W4C8"/>
<comment type="subunit">
    <text evidence="3">Heptamer of 7 subunits arranged in a ring.</text>
</comment>
<evidence type="ECO:0000256" key="3">
    <source>
        <dbReference type="RuleBase" id="RU000535"/>
    </source>
</evidence>
<reference evidence="4 5" key="1">
    <citation type="submission" date="2019-10" db="EMBL/GenBank/DDBJ databases">
        <title>Whole genome shotgun sequence of Acrocarpospora corrugata NBRC 13972.</title>
        <authorList>
            <person name="Ichikawa N."/>
            <person name="Kimura A."/>
            <person name="Kitahashi Y."/>
            <person name="Komaki H."/>
            <person name="Oguchi A."/>
        </authorList>
    </citation>
    <scope>NUCLEOTIDE SEQUENCE [LARGE SCALE GENOMIC DNA]</scope>
    <source>
        <strain evidence="4 5">NBRC 13972</strain>
    </source>
</reference>
<dbReference type="GO" id="GO:0044183">
    <property type="term" value="F:protein folding chaperone"/>
    <property type="evidence" value="ECO:0007669"/>
    <property type="project" value="InterPro"/>
</dbReference>
<dbReference type="InterPro" id="IPR037124">
    <property type="entry name" value="Chaperonin_GroES_sf"/>
</dbReference>
<dbReference type="Proteomes" id="UP000334990">
    <property type="component" value="Unassembled WGS sequence"/>
</dbReference>
<evidence type="ECO:0000256" key="2">
    <source>
        <dbReference type="ARBA" id="ARBA00023186"/>
    </source>
</evidence>
<evidence type="ECO:0000256" key="1">
    <source>
        <dbReference type="ARBA" id="ARBA00006975"/>
    </source>
</evidence>
<dbReference type="SUPFAM" id="SSF50129">
    <property type="entry name" value="GroES-like"/>
    <property type="match status" value="1"/>
</dbReference>
<comment type="similarity">
    <text evidence="1 3">Belongs to the GroES chaperonin family.</text>
</comment>
<evidence type="ECO:0000313" key="4">
    <source>
        <dbReference type="EMBL" id="GES03596.1"/>
    </source>
</evidence>
<dbReference type="PRINTS" id="PR00297">
    <property type="entry name" value="CHAPERONIN10"/>
</dbReference>
<dbReference type="CDD" id="cd00320">
    <property type="entry name" value="cpn10"/>
    <property type="match status" value="1"/>
</dbReference>
<dbReference type="InterPro" id="IPR011032">
    <property type="entry name" value="GroES-like_sf"/>
</dbReference>
<gene>
    <name evidence="4" type="ORF">Acor_56620</name>
</gene>
<protein>
    <recommendedName>
        <fullName evidence="3">10 kDa chaperonin</fullName>
    </recommendedName>
</protein>
<dbReference type="Pfam" id="PF00166">
    <property type="entry name" value="Cpn10"/>
    <property type="match status" value="1"/>
</dbReference>
<organism evidence="4 5">
    <name type="scientific">Acrocarpospora corrugata</name>
    <dbReference type="NCBI Taxonomy" id="35763"/>
    <lineage>
        <taxon>Bacteria</taxon>
        <taxon>Bacillati</taxon>
        <taxon>Actinomycetota</taxon>
        <taxon>Actinomycetes</taxon>
        <taxon>Streptosporangiales</taxon>
        <taxon>Streptosporangiaceae</taxon>
        <taxon>Acrocarpospora</taxon>
    </lineage>
</organism>
<dbReference type="GO" id="GO:0005524">
    <property type="term" value="F:ATP binding"/>
    <property type="evidence" value="ECO:0007669"/>
    <property type="project" value="InterPro"/>
</dbReference>